<organism evidence="4 5">
    <name type="scientific">Actinotignum urinale</name>
    <dbReference type="NCBI Taxonomy" id="190146"/>
    <lineage>
        <taxon>Bacteria</taxon>
        <taxon>Bacillati</taxon>
        <taxon>Actinomycetota</taxon>
        <taxon>Actinomycetes</taxon>
        <taxon>Actinomycetales</taxon>
        <taxon>Actinomycetaceae</taxon>
        <taxon>Actinotignum</taxon>
    </lineage>
</organism>
<accession>A0AAW9HVV1</accession>
<evidence type="ECO:0000256" key="2">
    <source>
        <dbReference type="ARBA" id="ARBA00022801"/>
    </source>
</evidence>
<feature type="signal peptide" evidence="3">
    <location>
        <begin position="1"/>
        <end position="22"/>
    </location>
</feature>
<keyword evidence="2 4" id="KW-0378">Hydrolase</keyword>
<dbReference type="RefSeq" id="WP_308806586.1">
    <property type="nucleotide sequence ID" value="NZ_CAMYCL010000005.1"/>
</dbReference>
<dbReference type="SUPFAM" id="SSF56601">
    <property type="entry name" value="beta-lactamase/transpeptidase-like"/>
    <property type="match status" value="1"/>
</dbReference>
<dbReference type="Proteomes" id="UP001281731">
    <property type="component" value="Unassembled WGS sequence"/>
</dbReference>
<evidence type="ECO:0000313" key="4">
    <source>
        <dbReference type="EMBL" id="MDY5155198.1"/>
    </source>
</evidence>
<dbReference type="AlphaFoldDB" id="A0AAW9HVV1"/>
<keyword evidence="4" id="KW-0645">Protease</keyword>
<reference evidence="4" key="1">
    <citation type="submission" date="2023-10" db="EMBL/GenBank/DDBJ databases">
        <title>Whole Genome based description of the genera Actinobaculum and Actinotignum reveals a complex phylogenetic relationship within the species included in the genus Actinotignum.</title>
        <authorList>
            <person name="Jensen C.S."/>
            <person name="Dargis R."/>
            <person name="Kemp M."/>
            <person name="Christensen J.J."/>
        </authorList>
    </citation>
    <scope>NUCLEOTIDE SEQUENCE</scope>
    <source>
        <strain evidence="4">SLA_B511</strain>
    </source>
</reference>
<keyword evidence="3" id="KW-0732">Signal</keyword>
<protein>
    <submittedName>
        <fullName evidence="4">D-alanyl-D-alanine carboxypeptidase</fullName>
        <ecNumber evidence="4">3.4.16.4</ecNumber>
    </submittedName>
</protein>
<keyword evidence="4" id="KW-0121">Carboxypeptidase</keyword>
<dbReference type="GO" id="GO:0009002">
    <property type="term" value="F:serine-type D-Ala-D-Ala carboxypeptidase activity"/>
    <property type="evidence" value="ECO:0007669"/>
    <property type="project" value="UniProtKB-EC"/>
</dbReference>
<name>A0AAW9HVV1_9ACTO</name>
<comment type="similarity">
    <text evidence="1">Belongs to the peptidase S13 family.</text>
</comment>
<feature type="chain" id="PRO_5043802000" evidence="3">
    <location>
        <begin position="23"/>
        <end position="451"/>
    </location>
</feature>
<evidence type="ECO:0000313" key="5">
    <source>
        <dbReference type="Proteomes" id="UP001281731"/>
    </source>
</evidence>
<dbReference type="Pfam" id="PF02113">
    <property type="entry name" value="Peptidase_S13"/>
    <property type="match status" value="2"/>
</dbReference>
<dbReference type="PANTHER" id="PTHR30023:SF0">
    <property type="entry name" value="PENICILLIN-SENSITIVE CARBOXYPEPTIDASE A"/>
    <property type="match status" value="1"/>
</dbReference>
<evidence type="ECO:0000256" key="3">
    <source>
        <dbReference type="SAM" id="SignalP"/>
    </source>
</evidence>
<comment type="caution">
    <text evidence="4">The sequence shown here is derived from an EMBL/GenBank/DDBJ whole genome shotgun (WGS) entry which is preliminary data.</text>
</comment>
<dbReference type="EC" id="3.4.16.4" evidence="4"/>
<sequence>MKGKIRVGLSILLTLGSGYVFADALNLTPGPLTFSTSVRIAPYPKVEKPVPAKEISTKHTPAPEEKVKELATQFASDQRVKGKLAFVVRDATTNKILYDKDGATPLTPASNTKVLTAVAALHTLGPHTTLPTRTMLSGSALYLVGGGDIFLGVDSKEAVRPVRERANINDLARQTAKSLKENGTTTITLKLDNTLFEGTPLNPNVATKNRNYMAPISAIAYRGGKAEHWGYEKDPAGVATNIFITALRNEGITVNPAPGEKTPANAKEIGRVESAPIQEIVDLVLTESDNSGAETLGHLIAVKTGNPPNFDGGAKATLKVLTKLGYPMVGVKLFDNSGLSEHNRITPNLLLAITSDVVTHKHPELESIGAGYAVSGVNGTLDLRIAGPEAGGRVRGKTGTLDEAVSLSGVVNTKSGHLIEFAIILDELKADDAQKLARNAEDDFLKKLATL</sequence>
<dbReference type="InterPro" id="IPR000667">
    <property type="entry name" value="Peptidase_S13"/>
</dbReference>
<dbReference type="InterPro" id="IPR012338">
    <property type="entry name" value="Beta-lactam/transpept-like"/>
</dbReference>
<proteinExistence type="inferred from homology"/>
<gene>
    <name evidence="4" type="ORF">R6G80_05595</name>
</gene>
<dbReference type="Gene3D" id="3.40.710.10">
    <property type="entry name" value="DD-peptidase/beta-lactamase superfamily"/>
    <property type="match status" value="2"/>
</dbReference>
<dbReference type="PANTHER" id="PTHR30023">
    <property type="entry name" value="D-ALANYL-D-ALANINE CARBOXYPEPTIDASE"/>
    <property type="match status" value="1"/>
</dbReference>
<dbReference type="PRINTS" id="PR00922">
    <property type="entry name" value="DADACBPTASE3"/>
</dbReference>
<dbReference type="GO" id="GO:0006508">
    <property type="term" value="P:proteolysis"/>
    <property type="evidence" value="ECO:0007669"/>
    <property type="project" value="InterPro"/>
</dbReference>
<dbReference type="EMBL" id="JAWNGC010000006">
    <property type="protein sequence ID" value="MDY5155198.1"/>
    <property type="molecule type" value="Genomic_DNA"/>
</dbReference>
<evidence type="ECO:0000256" key="1">
    <source>
        <dbReference type="ARBA" id="ARBA00006096"/>
    </source>
</evidence>
<dbReference type="GO" id="GO:0000270">
    <property type="term" value="P:peptidoglycan metabolic process"/>
    <property type="evidence" value="ECO:0007669"/>
    <property type="project" value="TreeGrafter"/>
</dbReference>